<sequence>MTFMVEQYNAMAIKLFQQSGLITVPDTQPNHKPFDLNVLCTMEKNYKYIKT</sequence>
<reference evidence="1" key="2">
    <citation type="journal article" date="2015" name="Fish Shellfish Immunol.">
        <title>Early steps in the European eel (Anguilla anguilla)-Vibrio vulnificus interaction in the gills: Role of the RtxA13 toxin.</title>
        <authorList>
            <person name="Callol A."/>
            <person name="Pajuelo D."/>
            <person name="Ebbesson L."/>
            <person name="Teles M."/>
            <person name="MacKenzie S."/>
            <person name="Amaro C."/>
        </authorList>
    </citation>
    <scope>NUCLEOTIDE SEQUENCE</scope>
</reference>
<proteinExistence type="predicted"/>
<accession>A0A0E9SVH5</accession>
<dbReference type="EMBL" id="GBXM01063912">
    <property type="protein sequence ID" value="JAH44665.1"/>
    <property type="molecule type" value="Transcribed_RNA"/>
</dbReference>
<dbReference type="AlphaFoldDB" id="A0A0E9SVH5"/>
<name>A0A0E9SVH5_ANGAN</name>
<protein>
    <submittedName>
        <fullName evidence="1">Uncharacterized protein</fullName>
    </submittedName>
</protein>
<organism evidence="1">
    <name type="scientific">Anguilla anguilla</name>
    <name type="common">European freshwater eel</name>
    <name type="synonym">Muraena anguilla</name>
    <dbReference type="NCBI Taxonomy" id="7936"/>
    <lineage>
        <taxon>Eukaryota</taxon>
        <taxon>Metazoa</taxon>
        <taxon>Chordata</taxon>
        <taxon>Craniata</taxon>
        <taxon>Vertebrata</taxon>
        <taxon>Euteleostomi</taxon>
        <taxon>Actinopterygii</taxon>
        <taxon>Neopterygii</taxon>
        <taxon>Teleostei</taxon>
        <taxon>Anguilliformes</taxon>
        <taxon>Anguillidae</taxon>
        <taxon>Anguilla</taxon>
    </lineage>
</organism>
<reference evidence="1" key="1">
    <citation type="submission" date="2014-11" db="EMBL/GenBank/DDBJ databases">
        <authorList>
            <person name="Amaro Gonzalez C."/>
        </authorList>
    </citation>
    <scope>NUCLEOTIDE SEQUENCE</scope>
</reference>
<evidence type="ECO:0000313" key="1">
    <source>
        <dbReference type="EMBL" id="JAH44665.1"/>
    </source>
</evidence>